<dbReference type="GO" id="GO:0007018">
    <property type="term" value="P:microtubule-based movement"/>
    <property type="evidence" value="ECO:0007669"/>
    <property type="project" value="InterPro"/>
</dbReference>
<dbReference type="Pfam" id="PF00225">
    <property type="entry name" value="Kinesin"/>
    <property type="match status" value="1"/>
</dbReference>
<feature type="binding site" evidence="6">
    <location>
        <begin position="511"/>
        <end position="518"/>
    </location>
    <ligand>
        <name>ATP</name>
        <dbReference type="ChEBI" id="CHEBI:30616"/>
    </ligand>
</feature>
<accession>A0A218WXW1</accession>
<dbReference type="GO" id="GO:0003777">
    <property type="term" value="F:microtubule motor activity"/>
    <property type="evidence" value="ECO:0007669"/>
    <property type="project" value="InterPro"/>
</dbReference>
<feature type="domain" description="Kinesin motor" evidence="10">
    <location>
        <begin position="427"/>
        <end position="764"/>
    </location>
</feature>
<keyword evidence="8" id="KW-0175">Coiled coil</keyword>
<evidence type="ECO:0000256" key="4">
    <source>
        <dbReference type="ARBA" id="ARBA00022840"/>
    </source>
</evidence>
<dbReference type="GO" id="GO:0005874">
    <property type="term" value="C:microtubule"/>
    <property type="evidence" value="ECO:0007669"/>
    <property type="project" value="UniProtKB-KW"/>
</dbReference>
<feature type="region of interest" description="Disordered" evidence="9">
    <location>
        <begin position="1"/>
        <end position="63"/>
    </location>
</feature>
<dbReference type="OrthoDB" id="3176171at2759"/>
<dbReference type="PANTHER" id="PTHR47972:SF45">
    <property type="entry name" value="PROTEIN CLARET SEGREGATIONAL"/>
    <property type="match status" value="1"/>
</dbReference>
<dbReference type="PRINTS" id="PR00380">
    <property type="entry name" value="KINESINHEAVY"/>
</dbReference>
<evidence type="ECO:0000313" key="12">
    <source>
        <dbReference type="Proteomes" id="UP000515151"/>
    </source>
</evidence>
<dbReference type="PROSITE" id="PS50067">
    <property type="entry name" value="KINESIN_MOTOR_2"/>
    <property type="match status" value="1"/>
</dbReference>
<dbReference type="InterPro" id="IPR027640">
    <property type="entry name" value="Kinesin-like_fam"/>
</dbReference>
<evidence type="ECO:0000313" key="11">
    <source>
        <dbReference type="EMBL" id="OWM77637.1"/>
    </source>
</evidence>
<reference evidence="12" key="2">
    <citation type="journal article" date="2020" name="Plant Biotechnol. J.">
        <title>The pomegranate (Punica granatum L.) draft genome dissects genetic divergence between soft- and hard-seeded cultivars.</title>
        <authorList>
            <person name="Luo X."/>
            <person name="Li H."/>
            <person name="Wu Z."/>
            <person name="Yao W."/>
            <person name="Zhao P."/>
            <person name="Cao D."/>
            <person name="Yu H."/>
            <person name="Li K."/>
            <person name="Poudel K."/>
            <person name="Zhao D."/>
            <person name="Zhang F."/>
            <person name="Xia X."/>
            <person name="Chen L."/>
            <person name="Wang Q."/>
            <person name="Jing D."/>
            <person name="Cao S."/>
        </authorList>
    </citation>
    <scope>NUCLEOTIDE SEQUENCE [LARGE SCALE GENOMIC DNA]</scope>
</reference>
<dbReference type="InterPro" id="IPR036961">
    <property type="entry name" value="Kinesin_motor_dom_sf"/>
</dbReference>
<keyword evidence="5 6" id="KW-0505">Motor protein</keyword>
<dbReference type="Proteomes" id="UP000197138">
    <property type="component" value="Unassembled WGS sequence"/>
</dbReference>
<sequence>MMSTRNQNRAPRSPTGKKGGAVEVPMDKRRKIGAGRTTGRQPLVEANCKKDGAGGSDAASAKASENANIVFTKEEVEALLNEVLKLKKLDAKGNMQLMTDQNKRLKLGLKWSFQEQERLQMDLESTQKKCADTETEMEKKVLELNSNLANLKNENASLDERLAKESSEKLHALDLHRMEAEARVAAERLQASLSEDLEKIRQEKQVADQQVVSLKETYKRLQEYNTSLQQYNTKLQTDLSSANESLTRVEKEKLAIVENLSTLRGHYNSLQDQLTSSRVALDDAVKQKESLVNELKCLREELQKVREDRDRQVTQVQGLTTDILRYKEATGKSIIELDNLAAKSQALQETCSSQAEQIRVLQLQLAAANEKLKMADLSVVENKMKHEEHERTISELRGHLADLEQQVIDGETLRKKLHNTILELKGNIRVFCRVRPSLPDEGIGSEAIVSYPTAAESLGRGIDLMQSGQRYPFTFDKVFNHEASQEDVFLEISQLVQSALDGYKVCIFAYGQTGSGKTYTMMGKHDQKGLIPRSLEQIFQTSQALKAQGWKYKLQVSMLEIYNETIRDLLLPRSSNGLDLIRSDSGVGGKQYSIKHDANGNTHVSDLTLVDVCSVREISSLLEQAAQSRSVGKTQMNEQSSRSHFVFTLRIFGVNENTEQQVQGVLNLIDLAGSERLSRSGATGERLKETQAINKSLSSLADVIFALAKKEDHVPFRNSKLTYLLQPCLGGDSKTLMFVNISPEPSSTGESLCSLRFAARVNACEIGIPRRQTAMRPMDSRLSCG</sequence>
<dbReference type="Gene3D" id="3.40.850.10">
    <property type="entry name" value="Kinesin motor domain"/>
    <property type="match status" value="1"/>
</dbReference>
<evidence type="ECO:0000256" key="3">
    <source>
        <dbReference type="ARBA" id="ARBA00022741"/>
    </source>
</evidence>
<dbReference type="GeneID" id="116206628"/>
<evidence type="ECO:0000256" key="8">
    <source>
        <dbReference type="SAM" id="Coils"/>
    </source>
</evidence>
<dbReference type="GO" id="GO:0008017">
    <property type="term" value="F:microtubule binding"/>
    <property type="evidence" value="ECO:0007669"/>
    <property type="project" value="InterPro"/>
</dbReference>
<keyword evidence="2 7" id="KW-0493">Microtubule</keyword>
<dbReference type="GO" id="GO:0005524">
    <property type="term" value="F:ATP binding"/>
    <property type="evidence" value="ECO:0007669"/>
    <property type="project" value="UniProtKB-UniRule"/>
</dbReference>
<evidence type="ECO:0000256" key="7">
    <source>
        <dbReference type="RuleBase" id="RU000394"/>
    </source>
</evidence>
<keyword evidence="4 6" id="KW-0067">ATP-binding</keyword>
<dbReference type="PANTHER" id="PTHR47972">
    <property type="entry name" value="KINESIN-LIKE PROTEIN KLP-3"/>
    <property type="match status" value="1"/>
</dbReference>
<evidence type="ECO:0000256" key="1">
    <source>
        <dbReference type="ARBA" id="ARBA00010899"/>
    </source>
</evidence>
<dbReference type="PROSITE" id="PS00411">
    <property type="entry name" value="KINESIN_MOTOR_1"/>
    <property type="match status" value="1"/>
</dbReference>
<dbReference type="Proteomes" id="UP000515151">
    <property type="component" value="Chromosome 5"/>
</dbReference>
<keyword evidence="3 6" id="KW-0547">Nucleotide-binding</keyword>
<name>A0A218WXW1_PUNGR</name>
<organism evidence="11">
    <name type="scientific">Punica granatum</name>
    <name type="common">Pomegranate</name>
    <dbReference type="NCBI Taxonomy" id="22663"/>
    <lineage>
        <taxon>Eukaryota</taxon>
        <taxon>Viridiplantae</taxon>
        <taxon>Streptophyta</taxon>
        <taxon>Embryophyta</taxon>
        <taxon>Tracheophyta</taxon>
        <taxon>Spermatophyta</taxon>
        <taxon>Magnoliopsida</taxon>
        <taxon>eudicotyledons</taxon>
        <taxon>Gunneridae</taxon>
        <taxon>Pentapetalae</taxon>
        <taxon>rosids</taxon>
        <taxon>malvids</taxon>
        <taxon>Myrtales</taxon>
        <taxon>Lythraceae</taxon>
        <taxon>Punica</taxon>
    </lineage>
</organism>
<gene>
    <name evidence="13" type="primary">LOC116206628</name>
    <name evidence="11" type="ORF">CDL15_Pgr017037</name>
</gene>
<reference evidence="11" key="1">
    <citation type="submission" date="2017-06" db="EMBL/GenBank/DDBJ databases">
        <title>The pomegranate genome and the genomics of punicalagin biosynthesis.</title>
        <authorList>
            <person name="Xu C."/>
        </authorList>
    </citation>
    <scope>NUCLEOTIDE SEQUENCE [LARGE SCALE GENOMIC DNA]</scope>
    <source>
        <tissue evidence="11">Fresh leaf</tissue>
    </source>
</reference>
<feature type="coiled-coil region" evidence="8">
    <location>
        <begin position="116"/>
        <end position="252"/>
    </location>
</feature>
<dbReference type="AlphaFoldDB" id="A0A218WXW1"/>
<evidence type="ECO:0000256" key="9">
    <source>
        <dbReference type="SAM" id="MobiDB-lite"/>
    </source>
</evidence>
<evidence type="ECO:0000256" key="6">
    <source>
        <dbReference type="PROSITE-ProRule" id="PRU00283"/>
    </source>
</evidence>
<feature type="coiled-coil region" evidence="8">
    <location>
        <begin position="281"/>
        <end position="315"/>
    </location>
</feature>
<dbReference type="InterPro" id="IPR027417">
    <property type="entry name" value="P-loop_NTPase"/>
</dbReference>
<dbReference type="EMBL" id="MTKT01002534">
    <property type="protein sequence ID" value="OWM77637.1"/>
    <property type="molecule type" value="Genomic_DNA"/>
</dbReference>
<evidence type="ECO:0000313" key="13">
    <source>
        <dbReference type="RefSeq" id="XP_031395267.1"/>
    </source>
</evidence>
<dbReference type="FunFam" id="3.40.850.10:FF:000048">
    <property type="entry name" value="Kinesin-like protein"/>
    <property type="match status" value="1"/>
</dbReference>
<proteinExistence type="inferred from homology"/>
<keyword evidence="12" id="KW-1185">Reference proteome</keyword>
<reference evidence="13" key="3">
    <citation type="submission" date="2025-04" db="UniProtKB">
        <authorList>
            <consortium name="RefSeq"/>
        </authorList>
    </citation>
    <scope>IDENTIFICATION</scope>
    <source>
        <tissue evidence="13">Leaf</tissue>
    </source>
</reference>
<evidence type="ECO:0000256" key="2">
    <source>
        <dbReference type="ARBA" id="ARBA00022701"/>
    </source>
</evidence>
<protein>
    <recommendedName>
        <fullName evidence="7">Kinesin-like protein</fullName>
    </recommendedName>
</protein>
<dbReference type="InterPro" id="IPR019821">
    <property type="entry name" value="Kinesin_motor_CS"/>
</dbReference>
<dbReference type="RefSeq" id="XP_031395267.1">
    <property type="nucleotide sequence ID" value="XM_031539407.1"/>
</dbReference>
<dbReference type="SMART" id="SM00129">
    <property type="entry name" value="KISc"/>
    <property type="match status" value="1"/>
</dbReference>
<comment type="similarity">
    <text evidence="1">Belongs to the TRAFAC class myosin-kinesin ATPase superfamily. Kinesin family. KIN-14 subfamily.</text>
</comment>
<evidence type="ECO:0000259" key="10">
    <source>
        <dbReference type="PROSITE" id="PS50067"/>
    </source>
</evidence>
<dbReference type="InterPro" id="IPR001752">
    <property type="entry name" value="Kinesin_motor_dom"/>
</dbReference>
<feature type="compositionally biased region" description="Polar residues" evidence="9">
    <location>
        <begin position="1"/>
        <end position="10"/>
    </location>
</feature>
<dbReference type="SUPFAM" id="SSF52540">
    <property type="entry name" value="P-loop containing nucleoside triphosphate hydrolases"/>
    <property type="match status" value="1"/>
</dbReference>
<evidence type="ECO:0000256" key="5">
    <source>
        <dbReference type="ARBA" id="ARBA00023175"/>
    </source>
</evidence>
<dbReference type="CDD" id="cd01366">
    <property type="entry name" value="KISc_C_terminal"/>
    <property type="match status" value="1"/>
</dbReference>